<evidence type="ECO:0000313" key="2">
    <source>
        <dbReference type="EMBL" id="CAI2379660.1"/>
    </source>
</evidence>
<keyword evidence="3" id="KW-1185">Reference proteome</keyword>
<keyword evidence="1" id="KW-0472">Membrane</keyword>
<dbReference type="Proteomes" id="UP001295684">
    <property type="component" value="Unassembled WGS sequence"/>
</dbReference>
<reference evidence="2" key="1">
    <citation type="submission" date="2023-07" db="EMBL/GenBank/DDBJ databases">
        <authorList>
            <consortium name="AG Swart"/>
            <person name="Singh M."/>
            <person name="Singh A."/>
            <person name="Seah K."/>
            <person name="Emmerich C."/>
        </authorList>
    </citation>
    <scope>NUCLEOTIDE SEQUENCE</scope>
    <source>
        <strain evidence="2">DP1</strain>
    </source>
</reference>
<dbReference type="EMBL" id="CAMPGE010021514">
    <property type="protein sequence ID" value="CAI2379660.1"/>
    <property type="molecule type" value="Genomic_DNA"/>
</dbReference>
<sequence>MTEHLYDRDNPKSNLRYKGTGIEGLFYGVPNINERAEMIARAVAKESDGDLTKFVMQSQKPRDVAQKWRTFKNIARFFKNPVGYAYWKMRPLHKQNRVRAIWVILAAQLYFSFVAWIGTKNKKESMMAFWMHSIGETSKEQGLPLDAKPFPADRHKNYLRYSNFHQKLRNKRTSMIWTSWWCRDQNFRKYFEMRKKHGIRPSLSGFYHEKIYDDYIKSRVSLHKKNQMRDYS</sequence>
<organism evidence="2 3">
    <name type="scientific">Euplotes crassus</name>
    <dbReference type="NCBI Taxonomy" id="5936"/>
    <lineage>
        <taxon>Eukaryota</taxon>
        <taxon>Sar</taxon>
        <taxon>Alveolata</taxon>
        <taxon>Ciliophora</taxon>
        <taxon>Intramacronucleata</taxon>
        <taxon>Spirotrichea</taxon>
        <taxon>Hypotrichia</taxon>
        <taxon>Euplotida</taxon>
        <taxon>Euplotidae</taxon>
        <taxon>Moneuplotes</taxon>
    </lineage>
</organism>
<feature type="transmembrane region" description="Helical" evidence="1">
    <location>
        <begin position="98"/>
        <end position="118"/>
    </location>
</feature>
<keyword evidence="1" id="KW-0812">Transmembrane</keyword>
<accession>A0AAD1XWT1</accession>
<gene>
    <name evidence="2" type="ORF">ECRASSUSDP1_LOCUS21073</name>
</gene>
<proteinExistence type="predicted"/>
<dbReference type="AlphaFoldDB" id="A0AAD1XWT1"/>
<keyword evidence="1" id="KW-1133">Transmembrane helix</keyword>
<evidence type="ECO:0000256" key="1">
    <source>
        <dbReference type="SAM" id="Phobius"/>
    </source>
</evidence>
<name>A0AAD1XWT1_EUPCR</name>
<protein>
    <submittedName>
        <fullName evidence="2">Uncharacterized protein</fullName>
    </submittedName>
</protein>
<comment type="caution">
    <text evidence="2">The sequence shown here is derived from an EMBL/GenBank/DDBJ whole genome shotgun (WGS) entry which is preliminary data.</text>
</comment>
<evidence type="ECO:0000313" key="3">
    <source>
        <dbReference type="Proteomes" id="UP001295684"/>
    </source>
</evidence>